<dbReference type="RefSeq" id="WP_132072988.1">
    <property type="nucleotide sequence ID" value="NZ_SLVU01000002.1"/>
</dbReference>
<dbReference type="EMBL" id="SLVU01000002">
    <property type="protein sequence ID" value="TCN33807.1"/>
    <property type="molecule type" value="Genomic_DNA"/>
</dbReference>
<organism evidence="1 2">
    <name type="scientific">Sinorhizobium americanum</name>
    <dbReference type="NCBI Taxonomy" id="194963"/>
    <lineage>
        <taxon>Bacteria</taxon>
        <taxon>Pseudomonadati</taxon>
        <taxon>Pseudomonadota</taxon>
        <taxon>Alphaproteobacteria</taxon>
        <taxon>Hyphomicrobiales</taxon>
        <taxon>Rhizobiaceae</taxon>
        <taxon>Sinorhizobium/Ensifer group</taxon>
        <taxon>Sinorhizobium</taxon>
    </lineage>
</organism>
<comment type="caution">
    <text evidence="1">The sequence shown here is derived from an EMBL/GenBank/DDBJ whole genome shotgun (WGS) entry which is preliminary data.</text>
</comment>
<dbReference type="SUPFAM" id="SSF144059">
    <property type="entry name" value="ImpE-like"/>
    <property type="match status" value="1"/>
</dbReference>
<dbReference type="InterPro" id="IPR009211">
    <property type="entry name" value="TagJ"/>
</dbReference>
<name>A0A4R2C0I7_9HYPH</name>
<dbReference type="Pfam" id="PF07024">
    <property type="entry name" value="ImpE"/>
    <property type="match status" value="1"/>
</dbReference>
<dbReference type="Proteomes" id="UP000295043">
    <property type="component" value="Unassembled WGS sequence"/>
</dbReference>
<reference evidence="1 2" key="1">
    <citation type="submission" date="2019-03" db="EMBL/GenBank/DDBJ databases">
        <title>Genomic Encyclopedia of Type Strains, Phase IV (KMG-V): Genome sequencing to study the core and pangenomes of soil and plant-associated prokaryotes.</title>
        <authorList>
            <person name="Whitman W."/>
        </authorList>
    </citation>
    <scope>NUCLEOTIDE SEQUENCE [LARGE SCALE GENOMIC DNA]</scope>
    <source>
        <strain evidence="1 2">23C40</strain>
    </source>
</reference>
<dbReference type="PIRSF" id="PIRSF029288">
    <property type="entry name" value="SciE_ImpE"/>
    <property type="match status" value="1"/>
</dbReference>
<protein>
    <submittedName>
        <fullName evidence="1">Type VI secretion system protein ImpE</fullName>
    </submittedName>
</protein>
<evidence type="ECO:0000313" key="2">
    <source>
        <dbReference type="Proteomes" id="UP000295043"/>
    </source>
</evidence>
<proteinExistence type="predicted"/>
<accession>A0A4R2C0I7</accession>
<dbReference type="AlphaFoldDB" id="A0A4R2C0I7"/>
<dbReference type="Gene3D" id="1.25.40.10">
    <property type="entry name" value="Tetratricopeptide repeat domain"/>
    <property type="match status" value="1"/>
</dbReference>
<gene>
    <name evidence="1" type="ORF">EV184_102113</name>
</gene>
<evidence type="ECO:0000313" key="1">
    <source>
        <dbReference type="EMBL" id="TCN33807.1"/>
    </source>
</evidence>
<dbReference type="InterPro" id="IPR011990">
    <property type="entry name" value="TPR-like_helical_dom_sf"/>
</dbReference>
<sequence length="276" mass="29683">MTLAASVAQLIADNALFEAIERLKSHLKTAPADKPARHLYIDLLILAGEYGRADAQCNLASSLAPEDMMGFGVLRNQLRAMAAREAWFADAAVPEFPQGPSDLDKLAIRLGLAHRAGTAAEAKAVLEELEALRGERTFSWNGRPIADVRDLDDRIPHALEVMMSGGAYLWVDFAKIASVKIEPIARPRDLAFRRAELTLTDGASAPVLLPAIYHGTTGNEALLLGRQTEWVAERTGITTGRGQRCLLAGDDVVSFHDAVTLAAAENGDAVRSVVHG</sequence>